<dbReference type="STRING" id="763034.HMPREF9446_00334"/>
<accession>F3PNP5</accession>
<keyword evidence="1" id="KW-0472">Membrane</keyword>
<keyword evidence="1" id="KW-0812">Transmembrane</keyword>
<sequence length="43" mass="4804">MSKKRALFIKKVEVMRRAFMSITLLVLSLSMVMMLLMGAVASA</sequence>
<feature type="transmembrane region" description="Helical" evidence="1">
    <location>
        <begin position="21"/>
        <end position="41"/>
    </location>
</feature>
<reference evidence="2 3" key="1">
    <citation type="submission" date="2011-02" db="EMBL/GenBank/DDBJ databases">
        <authorList>
            <person name="Weinstock G."/>
            <person name="Sodergren E."/>
            <person name="Clifton S."/>
            <person name="Fulton L."/>
            <person name="Fulton B."/>
            <person name="Courtney L."/>
            <person name="Fronick C."/>
            <person name="Harrison M."/>
            <person name="Strong C."/>
            <person name="Farmer C."/>
            <person name="Delahaunty K."/>
            <person name="Markovic C."/>
            <person name="Hall O."/>
            <person name="Minx P."/>
            <person name="Tomlinson C."/>
            <person name="Mitreva M."/>
            <person name="Hou S."/>
            <person name="Chen J."/>
            <person name="Wollam A."/>
            <person name="Pepin K.H."/>
            <person name="Johnson M."/>
            <person name="Bhonagiri V."/>
            <person name="Zhang X."/>
            <person name="Suruliraj S."/>
            <person name="Warren W."/>
            <person name="Chinwalla A."/>
            <person name="Mardis E.R."/>
            <person name="Wilson R.K."/>
        </authorList>
    </citation>
    <scope>NUCLEOTIDE SEQUENCE [LARGE SCALE GENOMIC DNA]</scope>
    <source>
        <strain evidence="2 3">YIT 12057</strain>
    </source>
</reference>
<dbReference type="EMBL" id="AFBN01000006">
    <property type="protein sequence ID" value="EGF59571.1"/>
    <property type="molecule type" value="Genomic_DNA"/>
</dbReference>
<organism evidence="2 3">
    <name type="scientific">Bacteroides fluxus YIT 12057</name>
    <dbReference type="NCBI Taxonomy" id="763034"/>
    <lineage>
        <taxon>Bacteria</taxon>
        <taxon>Pseudomonadati</taxon>
        <taxon>Bacteroidota</taxon>
        <taxon>Bacteroidia</taxon>
        <taxon>Bacteroidales</taxon>
        <taxon>Bacteroidaceae</taxon>
        <taxon>Bacteroides</taxon>
    </lineage>
</organism>
<evidence type="ECO:0000313" key="3">
    <source>
        <dbReference type="Proteomes" id="UP000003416"/>
    </source>
</evidence>
<comment type="caution">
    <text evidence="2">The sequence shown here is derived from an EMBL/GenBank/DDBJ whole genome shotgun (WGS) entry which is preliminary data.</text>
</comment>
<protein>
    <submittedName>
        <fullName evidence="2">Uncharacterized protein</fullName>
    </submittedName>
</protein>
<dbReference type="AlphaFoldDB" id="F3PNP5"/>
<keyword evidence="3" id="KW-1185">Reference proteome</keyword>
<evidence type="ECO:0000256" key="1">
    <source>
        <dbReference type="SAM" id="Phobius"/>
    </source>
</evidence>
<evidence type="ECO:0000313" key="2">
    <source>
        <dbReference type="EMBL" id="EGF59571.1"/>
    </source>
</evidence>
<name>F3PNP5_9BACE</name>
<proteinExistence type="predicted"/>
<gene>
    <name evidence="2" type="ORF">HMPREF9446_00334</name>
</gene>
<dbReference type="HOGENOM" id="CLU_218249_0_0_10"/>
<dbReference type="Proteomes" id="UP000003416">
    <property type="component" value="Unassembled WGS sequence"/>
</dbReference>
<keyword evidence="1" id="KW-1133">Transmembrane helix</keyword>